<dbReference type="Proteomes" id="UP001174934">
    <property type="component" value="Unassembled WGS sequence"/>
</dbReference>
<protein>
    <submittedName>
        <fullName evidence="1">Uncharacterized protein</fullName>
    </submittedName>
</protein>
<dbReference type="AlphaFoldDB" id="A0AA39TIM5"/>
<gene>
    <name evidence="1" type="ORF">B0T17DRAFT_511261</name>
</gene>
<evidence type="ECO:0000313" key="1">
    <source>
        <dbReference type="EMBL" id="KAK0612892.1"/>
    </source>
</evidence>
<comment type="caution">
    <text evidence="1">The sequence shown here is derived from an EMBL/GenBank/DDBJ whole genome shotgun (WGS) entry which is preliminary data.</text>
</comment>
<dbReference type="EMBL" id="JAULSR010000008">
    <property type="protein sequence ID" value="KAK0612892.1"/>
    <property type="molecule type" value="Genomic_DNA"/>
</dbReference>
<organism evidence="1 2">
    <name type="scientific">Bombardia bombarda</name>
    <dbReference type="NCBI Taxonomy" id="252184"/>
    <lineage>
        <taxon>Eukaryota</taxon>
        <taxon>Fungi</taxon>
        <taxon>Dikarya</taxon>
        <taxon>Ascomycota</taxon>
        <taxon>Pezizomycotina</taxon>
        <taxon>Sordariomycetes</taxon>
        <taxon>Sordariomycetidae</taxon>
        <taxon>Sordariales</taxon>
        <taxon>Lasiosphaeriaceae</taxon>
        <taxon>Bombardia</taxon>
    </lineage>
</organism>
<keyword evidence="2" id="KW-1185">Reference proteome</keyword>
<accession>A0AA39TIM5</accession>
<name>A0AA39TIM5_9PEZI</name>
<evidence type="ECO:0000313" key="2">
    <source>
        <dbReference type="Proteomes" id="UP001174934"/>
    </source>
</evidence>
<reference evidence="1" key="1">
    <citation type="submission" date="2023-06" db="EMBL/GenBank/DDBJ databases">
        <title>Genome-scale phylogeny and comparative genomics of the fungal order Sordariales.</title>
        <authorList>
            <consortium name="Lawrence Berkeley National Laboratory"/>
            <person name="Hensen N."/>
            <person name="Bonometti L."/>
            <person name="Westerberg I."/>
            <person name="Brannstrom I.O."/>
            <person name="Guillou S."/>
            <person name="Cros-Aarteil S."/>
            <person name="Calhoun S."/>
            <person name="Haridas S."/>
            <person name="Kuo A."/>
            <person name="Mondo S."/>
            <person name="Pangilinan J."/>
            <person name="Riley R."/>
            <person name="LaButti K."/>
            <person name="Andreopoulos B."/>
            <person name="Lipzen A."/>
            <person name="Chen C."/>
            <person name="Yanf M."/>
            <person name="Daum C."/>
            <person name="Ng V."/>
            <person name="Clum A."/>
            <person name="Steindorff A."/>
            <person name="Ohm R."/>
            <person name="Martin F."/>
            <person name="Silar P."/>
            <person name="Natvig D."/>
            <person name="Lalanne C."/>
            <person name="Gautier V."/>
            <person name="Ament-velasquez S.L."/>
            <person name="Kruys A."/>
            <person name="Hutchinson M.I."/>
            <person name="Powell A.J."/>
            <person name="Barry K."/>
            <person name="Miller A.N."/>
            <person name="Grigoriev I.V."/>
            <person name="Debuchy R."/>
            <person name="Gladieux P."/>
            <person name="Thoren M.H."/>
            <person name="Johannesson H."/>
        </authorList>
    </citation>
    <scope>NUCLEOTIDE SEQUENCE</scope>
    <source>
        <strain evidence="1">SMH3391-2</strain>
    </source>
</reference>
<proteinExistence type="predicted"/>
<sequence>MGGSWVGYMLATIVPSIEHIGSRQSGEIRILLALSLSPAAVAAIRQRHTLLPALPTSYSTDWLNDGIIDRYYPVPSSVCVWWRSVVTRMVPGDGNDSGDGSGGGGGAGAGACIYVACDVLDLTGVCMAAAHDFIPLVDQHRCSVHITGL</sequence>